<feature type="compositionally biased region" description="Basic and acidic residues" evidence="1">
    <location>
        <begin position="65"/>
        <end position="75"/>
    </location>
</feature>
<comment type="caution">
    <text evidence="2">The sequence shown here is derived from an EMBL/GenBank/DDBJ whole genome shotgun (WGS) entry which is preliminary data.</text>
</comment>
<proteinExistence type="predicted"/>
<sequence length="149" mass="16888">MQSLAPGASLSSELLSQRTTTAEDYAAYTGLREPQEEEMERYEKGHEALSLTSTLHSPVRGRKVSRWDSEGRGRPYQDPSEENSNGETNCGVLFDFKRCRQVVETTERFKNKCSEDCDEYAVGSRVWAFGRVSGCFLWCLYTTICDLGF</sequence>
<evidence type="ECO:0000313" key="3">
    <source>
        <dbReference type="Proteomes" id="UP000002226"/>
    </source>
</evidence>
<evidence type="ECO:0000313" key="2">
    <source>
        <dbReference type="EMBL" id="ESS35474.1"/>
    </source>
</evidence>
<dbReference type="AlphaFoldDB" id="A0A125YPB6"/>
<name>A0A125YPB6_TOXGV</name>
<dbReference type="VEuPathDB" id="ToxoDB:TGVEG_255195"/>
<accession>A0A125YPB6</accession>
<gene>
    <name evidence="2" type="ORF">TGVEG_255195</name>
</gene>
<protein>
    <submittedName>
        <fullName evidence="2">Uncharacterized protein</fullName>
    </submittedName>
</protein>
<dbReference type="Proteomes" id="UP000002226">
    <property type="component" value="Unassembled WGS sequence"/>
</dbReference>
<reference evidence="2" key="1">
    <citation type="submission" date="2007-03" db="EMBL/GenBank/DDBJ databases">
        <authorList>
            <person name="Paulsen I."/>
        </authorList>
    </citation>
    <scope>NUCLEOTIDE SEQUENCE</scope>
    <source>
        <strain evidence="2">VEG</strain>
    </source>
</reference>
<evidence type="ECO:0000256" key="1">
    <source>
        <dbReference type="SAM" id="MobiDB-lite"/>
    </source>
</evidence>
<dbReference type="EMBL" id="AAYL02000028">
    <property type="protein sequence ID" value="ESS35474.1"/>
    <property type="molecule type" value="Genomic_DNA"/>
</dbReference>
<keyword evidence="3" id="KW-1185">Reference proteome</keyword>
<organism evidence="2 3">
    <name type="scientific">Toxoplasma gondii (strain ATCC 50861 / VEG)</name>
    <dbReference type="NCBI Taxonomy" id="432359"/>
    <lineage>
        <taxon>Eukaryota</taxon>
        <taxon>Sar</taxon>
        <taxon>Alveolata</taxon>
        <taxon>Apicomplexa</taxon>
        <taxon>Conoidasida</taxon>
        <taxon>Coccidia</taxon>
        <taxon>Eucoccidiorida</taxon>
        <taxon>Eimeriorina</taxon>
        <taxon>Sarcocystidae</taxon>
        <taxon>Toxoplasma</taxon>
    </lineage>
</organism>
<feature type="region of interest" description="Disordered" evidence="1">
    <location>
        <begin position="25"/>
        <end position="89"/>
    </location>
</feature>